<dbReference type="PANTHER" id="PTHR43343">
    <property type="entry name" value="PEPTIDASE S12"/>
    <property type="match status" value="1"/>
</dbReference>
<evidence type="ECO:0000256" key="1">
    <source>
        <dbReference type="ARBA" id="ARBA00010541"/>
    </source>
</evidence>
<dbReference type="Pfam" id="PF13365">
    <property type="entry name" value="Trypsin_2"/>
    <property type="match status" value="1"/>
</dbReference>
<keyword evidence="3" id="KW-0378">Hydrolase</keyword>
<dbReference type="PANTHER" id="PTHR43343:SF3">
    <property type="entry name" value="PROTEASE DO-LIKE 8, CHLOROPLASTIC"/>
    <property type="match status" value="1"/>
</dbReference>
<dbReference type="Gene3D" id="2.30.42.10">
    <property type="match status" value="1"/>
</dbReference>
<dbReference type="GO" id="GO:0006508">
    <property type="term" value="P:proteolysis"/>
    <property type="evidence" value="ECO:0007669"/>
    <property type="project" value="UniProtKB-KW"/>
</dbReference>
<dbReference type="SUPFAM" id="SSF50494">
    <property type="entry name" value="Trypsin-like serine proteases"/>
    <property type="match status" value="1"/>
</dbReference>
<dbReference type="SUPFAM" id="SSF50156">
    <property type="entry name" value="PDZ domain-like"/>
    <property type="match status" value="1"/>
</dbReference>
<evidence type="ECO:0000313" key="6">
    <source>
        <dbReference type="EMBL" id="CAB4871783.1"/>
    </source>
</evidence>
<dbReference type="Pfam" id="PF13180">
    <property type="entry name" value="PDZ_2"/>
    <property type="match status" value="1"/>
</dbReference>
<evidence type="ECO:0000256" key="4">
    <source>
        <dbReference type="SAM" id="Phobius"/>
    </source>
</evidence>
<dbReference type="AlphaFoldDB" id="A0A6J7DWG1"/>
<feature type="transmembrane region" description="Helical" evidence="4">
    <location>
        <begin position="36"/>
        <end position="62"/>
    </location>
</feature>
<dbReference type="InterPro" id="IPR001478">
    <property type="entry name" value="PDZ"/>
</dbReference>
<comment type="similarity">
    <text evidence="1">Belongs to the peptidase S1C family.</text>
</comment>
<dbReference type="Gene3D" id="2.40.10.10">
    <property type="entry name" value="Trypsin-like serine proteases"/>
    <property type="match status" value="2"/>
</dbReference>
<proteinExistence type="inferred from homology"/>
<name>A0A6J7DWG1_9ZZZZ</name>
<feature type="domain" description="PDZ" evidence="5">
    <location>
        <begin position="288"/>
        <end position="369"/>
    </location>
</feature>
<dbReference type="InterPro" id="IPR036034">
    <property type="entry name" value="PDZ_sf"/>
</dbReference>
<dbReference type="InterPro" id="IPR001940">
    <property type="entry name" value="Peptidase_S1C"/>
</dbReference>
<reference evidence="6" key="1">
    <citation type="submission" date="2020-05" db="EMBL/GenBank/DDBJ databases">
        <authorList>
            <person name="Chiriac C."/>
            <person name="Salcher M."/>
            <person name="Ghai R."/>
            <person name="Kavagutti S V."/>
        </authorList>
    </citation>
    <scope>NUCLEOTIDE SEQUENCE</scope>
</reference>
<sequence length="385" mass="37957">MSIPIPPYEPSTYEPQNPYEGYALPIAPRKRRRGRAVGLVAGAGVIALMGGTVGGAVGYYAAKTSLPAVSITSTSAGSTSIAAAGSIAAVAAAVQPTVVQLNVTGASGGGTGSGFVISEDGYIITNNHVVGAAGKDGTIEVSFSDGKTATGKLVGANPGYDIAVVKVDRTGLQAVPLGDSKALLVGDMVIAVGSPLGLQGTVTTGIVSALNRPVTAGGEGEQAFINAIQTDAAINPGNSGGPLVNGAGAVIGVNSAIASMPTGAGQPGSIGLGFAIPIDVVKRITDELISTGTSSTPIVGVQLNMTFEGPGAKVAEVTEGGPAAAAGLRVDDVVMLVGGQQIADPTSMIVTVRSYAPGDTVELTVNRDGQTLKVPVKLEASKAKS</sequence>
<dbReference type="InterPro" id="IPR051201">
    <property type="entry name" value="Chloro_Bact_Ser_Proteases"/>
</dbReference>
<protein>
    <submittedName>
        <fullName evidence="6">Unannotated protein</fullName>
    </submittedName>
</protein>
<keyword evidence="4" id="KW-0472">Membrane</keyword>
<dbReference type="EMBL" id="CAFBLS010000073">
    <property type="protein sequence ID" value="CAB4871783.1"/>
    <property type="molecule type" value="Genomic_DNA"/>
</dbReference>
<gene>
    <name evidence="6" type="ORF">UFOPK3402_00735</name>
</gene>
<accession>A0A6J7DWG1</accession>
<keyword evidence="2" id="KW-0645">Protease</keyword>
<dbReference type="SMART" id="SM00228">
    <property type="entry name" value="PDZ"/>
    <property type="match status" value="1"/>
</dbReference>
<dbReference type="InterPro" id="IPR009003">
    <property type="entry name" value="Peptidase_S1_PA"/>
</dbReference>
<organism evidence="6">
    <name type="scientific">freshwater metagenome</name>
    <dbReference type="NCBI Taxonomy" id="449393"/>
    <lineage>
        <taxon>unclassified sequences</taxon>
        <taxon>metagenomes</taxon>
        <taxon>ecological metagenomes</taxon>
    </lineage>
</organism>
<dbReference type="PRINTS" id="PR00834">
    <property type="entry name" value="PROTEASES2C"/>
</dbReference>
<dbReference type="InterPro" id="IPR043504">
    <property type="entry name" value="Peptidase_S1_PA_chymotrypsin"/>
</dbReference>
<dbReference type="PROSITE" id="PS50106">
    <property type="entry name" value="PDZ"/>
    <property type="match status" value="1"/>
</dbReference>
<evidence type="ECO:0000256" key="3">
    <source>
        <dbReference type="ARBA" id="ARBA00022801"/>
    </source>
</evidence>
<dbReference type="GO" id="GO:0004252">
    <property type="term" value="F:serine-type endopeptidase activity"/>
    <property type="evidence" value="ECO:0007669"/>
    <property type="project" value="InterPro"/>
</dbReference>
<keyword evidence="4" id="KW-1133">Transmembrane helix</keyword>
<keyword evidence="4" id="KW-0812">Transmembrane</keyword>
<evidence type="ECO:0000259" key="5">
    <source>
        <dbReference type="PROSITE" id="PS50106"/>
    </source>
</evidence>
<evidence type="ECO:0000256" key="2">
    <source>
        <dbReference type="ARBA" id="ARBA00022670"/>
    </source>
</evidence>